<dbReference type="GO" id="GO:0005634">
    <property type="term" value="C:nucleus"/>
    <property type="evidence" value="ECO:0007669"/>
    <property type="project" value="UniProtKB-SubCell"/>
</dbReference>
<dbReference type="CDD" id="cd11404">
    <property type="entry name" value="bHLHzip_Mlx_like"/>
    <property type="match status" value="1"/>
</dbReference>
<dbReference type="EMBL" id="HF935724">
    <property type="protein sequence ID" value="CCX32087.1"/>
    <property type="molecule type" value="Genomic_DNA"/>
</dbReference>
<dbReference type="GO" id="GO:0046983">
    <property type="term" value="F:protein dimerization activity"/>
    <property type="evidence" value="ECO:0007669"/>
    <property type="project" value="InterPro"/>
</dbReference>
<dbReference type="InterPro" id="IPR052207">
    <property type="entry name" value="Max-like/E-box_TFs"/>
</dbReference>
<accession>U4LKI1</accession>
<keyword evidence="3" id="KW-0238">DNA-binding</keyword>
<keyword evidence="9" id="KW-1185">Reference proteome</keyword>
<sequence length="342" mass="38177">MLLNSPLPVPTHLKPDSKSYYGHYRPYTSNTMSGRTPNYDWSVGDYLDVDPSAPPPPVGAPLLNAEQELFFNDFFNTMPADMIPSVNPAEIFDPELSKDMIWPDMFQTNENYYQAPAPHLDINPFRHNHELITPRDHVNMATAPGLLNFGTDTNFAPNGYHPPNILGMDKEAEARSKVYSALTRNESVVTTAINSPAEVKDEPEVYTPGNDSTPGISESSMSPTSGTKRRAQDGDLSPSRQRKQRARTDSATPKIKKKVAQKRDNLTEAQKRENHIHSEQKRRNLIRQGFEELCALVPELKAGGYSKSAVLIHAANYLDDLKKGNATLRVYLQQLEVARGGM</sequence>
<feature type="compositionally biased region" description="Polar residues" evidence="6">
    <location>
        <begin position="209"/>
        <end position="226"/>
    </location>
</feature>
<dbReference type="PANTHER" id="PTHR15741:SF27">
    <property type="entry name" value="TRANSCRIPTION FACTOR AP-4"/>
    <property type="match status" value="1"/>
</dbReference>
<evidence type="ECO:0000313" key="9">
    <source>
        <dbReference type="Proteomes" id="UP000018144"/>
    </source>
</evidence>
<keyword evidence="5" id="KW-0539">Nucleus</keyword>
<reference evidence="8 9" key="1">
    <citation type="journal article" date="2013" name="PLoS Genet.">
        <title>The genome and development-dependent transcriptomes of Pyronema confluens: a window into fungal evolution.</title>
        <authorList>
            <person name="Traeger S."/>
            <person name="Altegoer F."/>
            <person name="Freitag M."/>
            <person name="Gabaldon T."/>
            <person name="Kempken F."/>
            <person name="Kumar A."/>
            <person name="Marcet-Houben M."/>
            <person name="Poggeler S."/>
            <person name="Stajich J.E."/>
            <person name="Nowrousian M."/>
        </authorList>
    </citation>
    <scope>NUCLEOTIDE SEQUENCE [LARGE SCALE GENOMIC DNA]</scope>
    <source>
        <strain evidence="9">CBS 100304</strain>
        <tissue evidence="8">Vegetative mycelium</tissue>
    </source>
</reference>
<organism evidence="8 9">
    <name type="scientific">Pyronema omphalodes (strain CBS 100304)</name>
    <name type="common">Pyronema confluens</name>
    <dbReference type="NCBI Taxonomy" id="1076935"/>
    <lineage>
        <taxon>Eukaryota</taxon>
        <taxon>Fungi</taxon>
        <taxon>Dikarya</taxon>
        <taxon>Ascomycota</taxon>
        <taxon>Pezizomycotina</taxon>
        <taxon>Pezizomycetes</taxon>
        <taxon>Pezizales</taxon>
        <taxon>Pyronemataceae</taxon>
        <taxon>Pyronema</taxon>
    </lineage>
</organism>
<dbReference type="OrthoDB" id="5778525at2759"/>
<dbReference type="Pfam" id="PF23181">
    <property type="entry name" value="bHLH_INO4"/>
    <property type="match status" value="1"/>
</dbReference>
<evidence type="ECO:0000256" key="3">
    <source>
        <dbReference type="ARBA" id="ARBA00023125"/>
    </source>
</evidence>
<evidence type="ECO:0000256" key="5">
    <source>
        <dbReference type="ARBA" id="ARBA00023242"/>
    </source>
</evidence>
<feature type="domain" description="BHLH" evidence="7">
    <location>
        <begin position="270"/>
        <end position="321"/>
    </location>
</feature>
<dbReference type="eggNOG" id="ENOG502S8TF">
    <property type="taxonomic scope" value="Eukaryota"/>
</dbReference>
<dbReference type="SMART" id="SM00353">
    <property type="entry name" value="HLH"/>
    <property type="match status" value="1"/>
</dbReference>
<keyword evidence="2" id="KW-0805">Transcription regulation</keyword>
<evidence type="ECO:0000313" key="8">
    <source>
        <dbReference type="EMBL" id="CCX32087.1"/>
    </source>
</evidence>
<dbReference type="InterPro" id="IPR011598">
    <property type="entry name" value="bHLH_dom"/>
</dbReference>
<dbReference type="GO" id="GO:0000978">
    <property type="term" value="F:RNA polymerase II cis-regulatory region sequence-specific DNA binding"/>
    <property type="evidence" value="ECO:0007669"/>
    <property type="project" value="TreeGrafter"/>
</dbReference>
<name>U4LKI1_PYROM</name>
<dbReference type="Proteomes" id="UP000018144">
    <property type="component" value="Unassembled WGS sequence"/>
</dbReference>
<dbReference type="InterPro" id="IPR036638">
    <property type="entry name" value="HLH_DNA-bd_sf"/>
</dbReference>
<evidence type="ECO:0000256" key="2">
    <source>
        <dbReference type="ARBA" id="ARBA00023015"/>
    </source>
</evidence>
<dbReference type="SUPFAM" id="SSF47459">
    <property type="entry name" value="HLH, helix-loop-helix DNA-binding domain"/>
    <property type="match status" value="1"/>
</dbReference>
<feature type="compositionally biased region" description="Basic and acidic residues" evidence="6">
    <location>
        <begin position="261"/>
        <end position="279"/>
    </location>
</feature>
<dbReference type="AlphaFoldDB" id="U4LKI1"/>
<proteinExistence type="predicted"/>
<feature type="region of interest" description="Disordered" evidence="6">
    <location>
        <begin position="193"/>
        <end position="279"/>
    </location>
</feature>
<dbReference type="Gene3D" id="4.10.280.10">
    <property type="entry name" value="Helix-loop-helix DNA-binding domain"/>
    <property type="match status" value="1"/>
</dbReference>
<dbReference type="GO" id="GO:0000981">
    <property type="term" value="F:DNA-binding transcription factor activity, RNA polymerase II-specific"/>
    <property type="evidence" value="ECO:0007669"/>
    <property type="project" value="TreeGrafter"/>
</dbReference>
<evidence type="ECO:0000259" key="7">
    <source>
        <dbReference type="PROSITE" id="PS50888"/>
    </source>
</evidence>
<gene>
    <name evidence="8" type="ORF">PCON_12357</name>
</gene>
<dbReference type="STRING" id="1076935.U4LKI1"/>
<keyword evidence="4" id="KW-0804">Transcription</keyword>
<evidence type="ECO:0000256" key="6">
    <source>
        <dbReference type="SAM" id="MobiDB-lite"/>
    </source>
</evidence>
<dbReference type="PROSITE" id="PS50888">
    <property type="entry name" value="BHLH"/>
    <property type="match status" value="1"/>
</dbReference>
<evidence type="ECO:0000256" key="1">
    <source>
        <dbReference type="ARBA" id="ARBA00004123"/>
    </source>
</evidence>
<dbReference type="PANTHER" id="PTHR15741">
    <property type="entry name" value="BASIC HELIX-LOOP-HELIX ZIP TRANSCRIPTION FACTOR"/>
    <property type="match status" value="1"/>
</dbReference>
<evidence type="ECO:0000256" key="4">
    <source>
        <dbReference type="ARBA" id="ARBA00023163"/>
    </source>
</evidence>
<protein>
    <submittedName>
        <fullName evidence="8">Similar to Protein INO4 acc. no. P13902</fullName>
    </submittedName>
</protein>
<dbReference type="InterPro" id="IPR057072">
    <property type="entry name" value="bHLH_INO4"/>
</dbReference>
<comment type="subcellular location">
    <subcellularLocation>
        <location evidence="1">Nucleus</location>
    </subcellularLocation>
</comment>